<dbReference type="Pfam" id="PF04307">
    <property type="entry name" value="YdjM"/>
    <property type="match status" value="1"/>
</dbReference>
<dbReference type="EMBL" id="CP104067">
    <property type="protein sequence ID" value="WAH40081.1"/>
    <property type="molecule type" value="Genomic_DNA"/>
</dbReference>
<gene>
    <name evidence="2" type="ORF">NZD89_16995</name>
</gene>
<keyword evidence="2" id="KW-0378">Hydrolase</keyword>
<dbReference type="Proteomes" id="UP001164761">
    <property type="component" value="Chromosome"/>
</dbReference>
<keyword evidence="3" id="KW-1185">Reference proteome</keyword>
<feature type="transmembrane region" description="Helical" evidence="1">
    <location>
        <begin position="98"/>
        <end position="116"/>
    </location>
</feature>
<protein>
    <submittedName>
        <fullName evidence="2">Metal-dependent hydrolase</fullName>
    </submittedName>
</protein>
<reference evidence="2" key="1">
    <citation type="submission" date="2022-08" db="EMBL/GenBank/DDBJ databases">
        <title>Alicyclobacillus fastidiosus DSM 17978, complete genome.</title>
        <authorList>
            <person name="Wang Q."/>
            <person name="Cai R."/>
            <person name="Wang Z."/>
        </authorList>
    </citation>
    <scope>NUCLEOTIDE SEQUENCE</scope>
    <source>
        <strain evidence="2">DSM 17978</strain>
    </source>
</reference>
<keyword evidence="1" id="KW-0812">Transmembrane</keyword>
<proteinExistence type="predicted"/>
<name>A0ABY6ZB38_9BACL</name>
<feature type="transmembrane region" description="Helical" evidence="1">
    <location>
        <begin position="190"/>
        <end position="212"/>
    </location>
</feature>
<organism evidence="2 3">
    <name type="scientific">Alicyclobacillus fastidiosus</name>
    <dbReference type="NCBI Taxonomy" id="392011"/>
    <lineage>
        <taxon>Bacteria</taxon>
        <taxon>Bacillati</taxon>
        <taxon>Bacillota</taxon>
        <taxon>Bacilli</taxon>
        <taxon>Bacillales</taxon>
        <taxon>Alicyclobacillaceae</taxon>
        <taxon>Alicyclobacillus</taxon>
    </lineage>
</organism>
<accession>A0ABY6ZB38</accession>
<sequence>MLGRTHMAIGALGAVLVLPVVLHDSTAHDMVLSVGDGHLNQARQLIEGVVVGALGGIVPDLDQKDGLMTRKVERIGQIAMLGALVILLVMMHLWRSPIALGIALFMFLGFVHHAEWVRKTSLILLACGSLYLGMRFPDYTEIGICLAIWFGVTAFSKHRTFTHSLLGFAIAGFTLVQLGKYQHLVWLSDVAILGYGLHIIADAVAGGIPLFWPLGKRQGIRMVLTGGKADHLIGVVSTFLILMDVVK</sequence>
<feature type="transmembrane region" description="Helical" evidence="1">
    <location>
        <begin position="74"/>
        <end position="91"/>
    </location>
</feature>
<feature type="transmembrane region" description="Helical" evidence="1">
    <location>
        <begin position="161"/>
        <end position="178"/>
    </location>
</feature>
<keyword evidence="1" id="KW-0472">Membrane</keyword>
<evidence type="ECO:0000313" key="3">
    <source>
        <dbReference type="Proteomes" id="UP001164761"/>
    </source>
</evidence>
<dbReference type="InterPro" id="IPR007404">
    <property type="entry name" value="YdjM-like"/>
</dbReference>
<keyword evidence="1" id="KW-1133">Transmembrane helix</keyword>
<dbReference type="GO" id="GO:0016787">
    <property type="term" value="F:hydrolase activity"/>
    <property type="evidence" value="ECO:0007669"/>
    <property type="project" value="UniProtKB-KW"/>
</dbReference>
<evidence type="ECO:0000256" key="1">
    <source>
        <dbReference type="SAM" id="Phobius"/>
    </source>
</evidence>
<evidence type="ECO:0000313" key="2">
    <source>
        <dbReference type="EMBL" id="WAH40081.1"/>
    </source>
</evidence>
<dbReference type="RefSeq" id="WP_268003979.1">
    <property type="nucleotide sequence ID" value="NZ_BSUT01000001.1"/>
</dbReference>